<dbReference type="EMBL" id="JAXCGZ010013341">
    <property type="protein sequence ID" value="KAK7072780.1"/>
    <property type="molecule type" value="Genomic_DNA"/>
</dbReference>
<comment type="caution">
    <text evidence="3">The sequence shown here is derived from an EMBL/GenBank/DDBJ whole genome shotgun (WGS) entry which is preliminary data.</text>
</comment>
<feature type="coiled-coil region" evidence="1">
    <location>
        <begin position="12"/>
        <end position="39"/>
    </location>
</feature>
<organism evidence="3 4">
    <name type="scientific">Halocaridina rubra</name>
    <name type="common">Hawaiian red shrimp</name>
    <dbReference type="NCBI Taxonomy" id="373956"/>
    <lineage>
        <taxon>Eukaryota</taxon>
        <taxon>Metazoa</taxon>
        <taxon>Ecdysozoa</taxon>
        <taxon>Arthropoda</taxon>
        <taxon>Crustacea</taxon>
        <taxon>Multicrustacea</taxon>
        <taxon>Malacostraca</taxon>
        <taxon>Eumalacostraca</taxon>
        <taxon>Eucarida</taxon>
        <taxon>Decapoda</taxon>
        <taxon>Pleocyemata</taxon>
        <taxon>Caridea</taxon>
        <taxon>Atyoidea</taxon>
        <taxon>Atyidae</taxon>
        <taxon>Halocaridina</taxon>
    </lineage>
</organism>
<gene>
    <name evidence="3" type="ORF">SK128_005305</name>
</gene>
<dbReference type="AlphaFoldDB" id="A0AAN8WUY1"/>
<feature type="compositionally biased region" description="Basic and acidic residues" evidence="2">
    <location>
        <begin position="77"/>
        <end position="90"/>
    </location>
</feature>
<evidence type="ECO:0000313" key="3">
    <source>
        <dbReference type="EMBL" id="KAK7072780.1"/>
    </source>
</evidence>
<accession>A0AAN8WUY1</accession>
<evidence type="ECO:0000256" key="1">
    <source>
        <dbReference type="SAM" id="Coils"/>
    </source>
</evidence>
<evidence type="ECO:0000313" key="4">
    <source>
        <dbReference type="Proteomes" id="UP001381693"/>
    </source>
</evidence>
<keyword evidence="4" id="KW-1185">Reference proteome</keyword>
<feature type="region of interest" description="Disordered" evidence="2">
    <location>
        <begin position="47"/>
        <end position="94"/>
    </location>
</feature>
<dbReference type="Proteomes" id="UP001381693">
    <property type="component" value="Unassembled WGS sequence"/>
</dbReference>
<proteinExistence type="predicted"/>
<name>A0AAN8WUY1_HALRR</name>
<sequence length="138" mass="15469">MELNFVCGDGLCPDLMKKVKELNSEISDIQRKFNAINEQTLARCKGMKESGLASAPETHEDQQFQRANAGESDMDIADPHDSSDNDDHQDLSINTSCMAQNVSSTCDANTSKWQHLKLNSRLVEEHHFILYPASKNKD</sequence>
<protein>
    <submittedName>
        <fullName evidence="3">Uncharacterized protein</fullName>
    </submittedName>
</protein>
<evidence type="ECO:0000256" key="2">
    <source>
        <dbReference type="SAM" id="MobiDB-lite"/>
    </source>
</evidence>
<keyword evidence="1" id="KW-0175">Coiled coil</keyword>
<reference evidence="3 4" key="1">
    <citation type="submission" date="2023-11" db="EMBL/GenBank/DDBJ databases">
        <title>Halocaridina rubra genome assembly.</title>
        <authorList>
            <person name="Smith C."/>
        </authorList>
    </citation>
    <scope>NUCLEOTIDE SEQUENCE [LARGE SCALE GENOMIC DNA]</scope>
    <source>
        <strain evidence="3">EP-1</strain>
        <tissue evidence="3">Whole</tissue>
    </source>
</reference>